<dbReference type="InterPro" id="IPR035926">
    <property type="entry name" value="NusB-like_sf"/>
</dbReference>
<evidence type="ECO:0000256" key="1">
    <source>
        <dbReference type="ARBA" id="ARBA00005952"/>
    </source>
</evidence>
<dbReference type="RefSeq" id="WP_002697407.1">
    <property type="nucleotide sequence ID" value="NZ_CDNC01000019.1"/>
</dbReference>
<dbReference type="InterPro" id="IPR011605">
    <property type="entry name" value="NusB_fam"/>
</dbReference>
<dbReference type="Pfam" id="PF01029">
    <property type="entry name" value="NusB"/>
    <property type="match status" value="1"/>
</dbReference>
<dbReference type="Proteomes" id="UP000323594">
    <property type="component" value="Chromosome"/>
</dbReference>
<dbReference type="GeneID" id="57753888"/>
<dbReference type="GO" id="GO:0003723">
    <property type="term" value="F:RNA binding"/>
    <property type="evidence" value="ECO:0007669"/>
    <property type="project" value="UniProtKB-UniRule"/>
</dbReference>
<keyword evidence="5 6" id="KW-0804">Transcription</keyword>
<gene>
    <name evidence="6 8" type="primary">nusB</name>
    <name evidence="9" type="ORF">FUT82_12920</name>
    <name evidence="8" type="ORF">TPHV1_260017</name>
</gene>
<dbReference type="Proteomes" id="UP000042527">
    <property type="component" value="Unassembled WGS sequence"/>
</dbReference>
<evidence type="ECO:0000256" key="4">
    <source>
        <dbReference type="ARBA" id="ARBA00023015"/>
    </source>
</evidence>
<dbReference type="EMBL" id="CDNC01000019">
    <property type="protein sequence ID" value="CEM62028.1"/>
    <property type="molecule type" value="Genomic_DNA"/>
</dbReference>
<comment type="similarity">
    <text evidence="1 6">Belongs to the NusB family.</text>
</comment>
<evidence type="ECO:0000256" key="6">
    <source>
        <dbReference type="HAMAP-Rule" id="MF_00073"/>
    </source>
</evidence>
<keyword evidence="4 6" id="KW-0805">Transcription regulation</keyword>
<reference evidence="8" key="2">
    <citation type="submission" date="2015-01" db="EMBL/GenBank/DDBJ databases">
        <authorList>
            <person name="Xiang T."/>
            <person name="Song Y."/>
            <person name="Huang L."/>
            <person name="Wang B."/>
            <person name="Wu P."/>
        </authorList>
    </citation>
    <scope>NUCLEOTIDE SEQUENCE [LARGE SCALE GENOMIC DNA]</scope>
    <source>
        <strain evidence="8">V1</strain>
    </source>
</reference>
<evidence type="ECO:0000313" key="10">
    <source>
        <dbReference type="Proteomes" id="UP000042527"/>
    </source>
</evidence>
<evidence type="ECO:0000313" key="11">
    <source>
        <dbReference type="Proteomes" id="UP000323594"/>
    </source>
</evidence>
<evidence type="ECO:0000259" key="7">
    <source>
        <dbReference type="Pfam" id="PF01029"/>
    </source>
</evidence>
<dbReference type="CDD" id="cd00619">
    <property type="entry name" value="Terminator_NusB"/>
    <property type="match status" value="1"/>
</dbReference>
<dbReference type="OrthoDB" id="9811381at2"/>
<reference evidence="9 11" key="3">
    <citation type="submission" date="2019-08" db="EMBL/GenBank/DDBJ databases">
        <authorList>
            <person name="Kuhnert P."/>
        </authorList>
    </citation>
    <scope>NUCLEOTIDE SEQUENCE [LARGE SCALE GENOMIC DNA]</scope>
    <source>
        <strain evidence="9 11">B36.5</strain>
    </source>
</reference>
<comment type="function">
    <text evidence="6">Involved in transcription antitermination. Required for transcription of ribosomal RNA (rRNA) genes. Binds specifically to the boxA antiterminator sequence of the ribosomal RNA (rrn) operons.</text>
</comment>
<protein>
    <recommendedName>
        <fullName evidence="6">Transcription antitermination protein NusB</fullName>
    </recommendedName>
    <alternativeName>
        <fullName evidence="6">Antitermination factor NusB</fullName>
    </alternativeName>
</protein>
<dbReference type="NCBIfam" id="TIGR01951">
    <property type="entry name" value="nusB"/>
    <property type="match status" value="1"/>
</dbReference>
<dbReference type="InterPro" id="IPR006027">
    <property type="entry name" value="NusB_RsmB_TIM44"/>
</dbReference>
<dbReference type="PANTHER" id="PTHR11078">
    <property type="entry name" value="N UTILIZATION SUBSTANCE PROTEIN B-RELATED"/>
    <property type="match status" value="1"/>
</dbReference>
<dbReference type="PANTHER" id="PTHR11078:SF3">
    <property type="entry name" value="ANTITERMINATION NUSB DOMAIN-CONTAINING PROTEIN"/>
    <property type="match status" value="1"/>
</dbReference>
<dbReference type="GO" id="GO:0005829">
    <property type="term" value="C:cytosol"/>
    <property type="evidence" value="ECO:0007669"/>
    <property type="project" value="TreeGrafter"/>
</dbReference>
<reference evidence="10" key="1">
    <citation type="submission" date="2015-01" db="EMBL/GenBank/DDBJ databases">
        <authorList>
            <person name="Manzoor Shahid"/>
            <person name="Zubair Saima"/>
        </authorList>
    </citation>
    <scope>NUCLEOTIDE SEQUENCE [LARGE SCALE GENOMIC DNA]</scope>
    <source>
        <strain evidence="10">V1</strain>
    </source>
</reference>
<proteinExistence type="inferred from homology"/>
<evidence type="ECO:0000313" key="9">
    <source>
        <dbReference type="EMBL" id="QEJ98806.1"/>
    </source>
</evidence>
<dbReference type="GO" id="GO:0006353">
    <property type="term" value="P:DNA-templated transcription termination"/>
    <property type="evidence" value="ECO:0007669"/>
    <property type="project" value="UniProtKB-UniRule"/>
</dbReference>
<dbReference type="HAMAP" id="MF_00073">
    <property type="entry name" value="NusB"/>
    <property type="match status" value="1"/>
</dbReference>
<dbReference type="GO" id="GO:0031564">
    <property type="term" value="P:transcription antitermination"/>
    <property type="evidence" value="ECO:0007669"/>
    <property type="project" value="UniProtKB-KW"/>
</dbReference>
<feature type="domain" description="NusB/RsmB/TIM44" evidence="7">
    <location>
        <begin position="8"/>
        <end position="134"/>
    </location>
</feature>
<dbReference type="Gene3D" id="1.10.940.10">
    <property type="entry name" value="NusB-like"/>
    <property type="match status" value="1"/>
</dbReference>
<keyword evidence="3 6" id="KW-0694">RNA-binding</keyword>
<evidence type="ECO:0000313" key="8">
    <source>
        <dbReference type="EMBL" id="CEM62028.1"/>
    </source>
</evidence>
<evidence type="ECO:0000256" key="3">
    <source>
        <dbReference type="ARBA" id="ARBA00022884"/>
    </source>
</evidence>
<dbReference type="EMBL" id="CP042817">
    <property type="protein sequence ID" value="QEJ98806.1"/>
    <property type="molecule type" value="Genomic_DNA"/>
</dbReference>
<dbReference type="AlphaFoldDB" id="A0A0B7GU81"/>
<evidence type="ECO:0000256" key="5">
    <source>
        <dbReference type="ARBA" id="ARBA00023163"/>
    </source>
</evidence>
<sequence>MQIGRRRGRILAFQALFAWDFGQSSPEELVQFEWFETKEPVSEEAFLFPKMLFLGTLEHLEEIDTHIKNNLHNWDFDRLNKADKAIIRLGVYSLLFQKDTPSAIVIDEAVNLARSFGTDDSFKFVNAILDSIAKTA</sequence>
<dbReference type="SUPFAM" id="SSF48013">
    <property type="entry name" value="NusB-like"/>
    <property type="match status" value="1"/>
</dbReference>
<evidence type="ECO:0000256" key="2">
    <source>
        <dbReference type="ARBA" id="ARBA00022814"/>
    </source>
</evidence>
<keyword evidence="10" id="KW-1185">Reference proteome</keyword>
<organism evidence="8 10">
    <name type="scientific">Treponema phagedenis</name>
    <dbReference type="NCBI Taxonomy" id="162"/>
    <lineage>
        <taxon>Bacteria</taxon>
        <taxon>Pseudomonadati</taxon>
        <taxon>Spirochaetota</taxon>
        <taxon>Spirochaetia</taxon>
        <taxon>Spirochaetales</taxon>
        <taxon>Treponemataceae</taxon>
        <taxon>Treponema</taxon>
    </lineage>
</organism>
<keyword evidence="2 6" id="KW-0889">Transcription antitermination</keyword>
<name>A0A0B7GU81_TREPH</name>
<accession>A0A0B7GU81</accession>